<feature type="signal peptide" evidence="1">
    <location>
        <begin position="1"/>
        <end position="23"/>
    </location>
</feature>
<organism evidence="2 3">
    <name type="scientific">Magallana gigas</name>
    <name type="common">Pacific oyster</name>
    <name type="synonym">Crassostrea gigas</name>
    <dbReference type="NCBI Taxonomy" id="29159"/>
    <lineage>
        <taxon>Eukaryota</taxon>
        <taxon>Metazoa</taxon>
        <taxon>Spiralia</taxon>
        <taxon>Lophotrochozoa</taxon>
        <taxon>Mollusca</taxon>
        <taxon>Bivalvia</taxon>
        <taxon>Autobranchia</taxon>
        <taxon>Pteriomorphia</taxon>
        <taxon>Ostreida</taxon>
        <taxon>Ostreoidea</taxon>
        <taxon>Ostreidae</taxon>
        <taxon>Magallana</taxon>
    </lineage>
</organism>
<name>A0A8W8K6A4_MAGGI</name>
<dbReference type="Proteomes" id="UP000005408">
    <property type="component" value="Unassembled WGS sequence"/>
</dbReference>
<protein>
    <recommendedName>
        <fullName evidence="4">Prokineticin domain-containing protein</fullName>
    </recommendedName>
</protein>
<evidence type="ECO:0000313" key="3">
    <source>
        <dbReference type="Proteomes" id="UP000005408"/>
    </source>
</evidence>
<feature type="chain" id="PRO_5042431254" description="Prokineticin domain-containing protein" evidence="1">
    <location>
        <begin position="24"/>
        <end position="117"/>
    </location>
</feature>
<keyword evidence="3" id="KW-1185">Reference proteome</keyword>
<evidence type="ECO:0000256" key="1">
    <source>
        <dbReference type="SAM" id="SignalP"/>
    </source>
</evidence>
<evidence type="ECO:0008006" key="4">
    <source>
        <dbReference type="Google" id="ProtNLM"/>
    </source>
</evidence>
<dbReference type="EnsemblMetazoa" id="G22611.6">
    <property type="protein sequence ID" value="G22611.6:cds"/>
    <property type="gene ID" value="G22611"/>
</dbReference>
<sequence>MTLTRALWILLVCYHGAVLYTDAAATNKGCNSATECLDNECCVSIYQPLGRRQLHGHYSGHCVPMGMDGDGCLVKTRNATTRPLDVVLSCPCTPGLYCHGDHLYVVPLGEQGHCTSP</sequence>
<dbReference type="EnsemblMetazoa" id="G22611.7">
    <property type="protein sequence ID" value="G22611.7:cds"/>
    <property type="gene ID" value="G22611"/>
</dbReference>
<dbReference type="AlphaFoldDB" id="A0A8W8K6A4"/>
<accession>A0A8W8K6A4</accession>
<reference evidence="2" key="1">
    <citation type="submission" date="2022-08" db="UniProtKB">
        <authorList>
            <consortium name="EnsemblMetazoa"/>
        </authorList>
    </citation>
    <scope>IDENTIFICATION</scope>
    <source>
        <strain evidence="2">05x7-T-G4-1.051#20</strain>
    </source>
</reference>
<proteinExistence type="predicted"/>
<evidence type="ECO:0000313" key="2">
    <source>
        <dbReference type="EnsemblMetazoa" id="G22611.7:cds"/>
    </source>
</evidence>
<keyword evidence="1" id="KW-0732">Signal</keyword>
<dbReference type="Gene3D" id="2.10.80.10">
    <property type="entry name" value="Lipase, subunit A"/>
    <property type="match status" value="1"/>
</dbReference>